<dbReference type="CDD" id="cd01650">
    <property type="entry name" value="RT_nLTR_like"/>
    <property type="match status" value="1"/>
</dbReference>
<sequence>MDKTRRAQIRSRFKWIEEGEKCSKFFLSLKKSRSSGNTIHSITKENGDEVTSEREVLREIHKYYETLYKENTDQKEIIQRCKNFTQSLNIPQLNKDQKDATEAEFTEEEISVALKAMKNSSAPGPDGIQIEFYKMFWPDVKEKFMEAFRYSQEVSTLSPSQRHGTIALIHKGKELSRNLLTNWRPICLTNADYKIISKALALRMKKVLPSIIHENQTGFIKGRNIATAIREIGDSIEFELINHKSEAIALSIDYSKAFDTVSVSLIQEALKLCGFGENFIKWVRIILTDRQSNVRNGGNCSEYFTLERGVLQGCLVSPMLFIMAVESLAINIRQSDKIKGIALPQSTLSLKILQFADDTTLYLKDEIDFREVLSKIKVFSLCSGLQLNEKKSKAFDRVRHDELYKILNSIDIDGKDLRIVRNLYWDQTAATRIDDEISEYKPIKRGVRQGCVLSPDFFNIYSEMILRNMYDLRSIRIGGVNNLCYADDAVLLAESESELQAILDVVTDASIKMGLDLNAKKTECMTTSKNADPPRAI</sequence>
<dbReference type="GO" id="GO:0003964">
    <property type="term" value="F:RNA-directed DNA polymerase activity"/>
    <property type="evidence" value="ECO:0007669"/>
    <property type="project" value="UniProtKB-KW"/>
</dbReference>
<feature type="domain" description="Reverse transcriptase" evidence="1">
    <location>
        <begin position="150"/>
        <end position="412"/>
    </location>
</feature>
<organism evidence="2 3">
    <name type="scientific">Elysia marginata</name>
    <dbReference type="NCBI Taxonomy" id="1093978"/>
    <lineage>
        <taxon>Eukaryota</taxon>
        <taxon>Metazoa</taxon>
        <taxon>Spiralia</taxon>
        <taxon>Lophotrochozoa</taxon>
        <taxon>Mollusca</taxon>
        <taxon>Gastropoda</taxon>
        <taxon>Heterobranchia</taxon>
        <taxon>Euthyneura</taxon>
        <taxon>Panpulmonata</taxon>
        <taxon>Sacoglossa</taxon>
        <taxon>Placobranchoidea</taxon>
        <taxon>Plakobranchidae</taxon>
        <taxon>Elysia</taxon>
    </lineage>
</organism>
<gene>
    <name evidence="2" type="ORF">ElyMa_006919300</name>
</gene>
<keyword evidence="3" id="KW-1185">Reference proteome</keyword>
<protein>
    <submittedName>
        <fullName evidence="2">LINE-1 reverse transcriptase homolog</fullName>
    </submittedName>
</protein>
<dbReference type="EMBL" id="BMAT01013845">
    <property type="protein sequence ID" value="GFS21243.1"/>
    <property type="molecule type" value="Genomic_DNA"/>
</dbReference>
<evidence type="ECO:0000313" key="3">
    <source>
        <dbReference type="Proteomes" id="UP000762676"/>
    </source>
</evidence>
<dbReference type="PANTHER" id="PTHR31635">
    <property type="entry name" value="REVERSE TRANSCRIPTASE DOMAIN-CONTAINING PROTEIN-RELATED"/>
    <property type="match status" value="1"/>
</dbReference>
<evidence type="ECO:0000259" key="1">
    <source>
        <dbReference type="PROSITE" id="PS50878"/>
    </source>
</evidence>
<dbReference type="Proteomes" id="UP000762676">
    <property type="component" value="Unassembled WGS sequence"/>
</dbReference>
<dbReference type="InterPro" id="IPR043502">
    <property type="entry name" value="DNA/RNA_pol_sf"/>
</dbReference>
<evidence type="ECO:0000313" key="2">
    <source>
        <dbReference type="EMBL" id="GFS21243.1"/>
    </source>
</evidence>
<dbReference type="Pfam" id="PF00078">
    <property type="entry name" value="RVT_1"/>
    <property type="match status" value="1"/>
</dbReference>
<accession>A0AAV4JEI8</accession>
<keyword evidence="2" id="KW-0695">RNA-directed DNA polymerase</keyword>
<keyword evidence="2" id="KW-0808">Transferase</keyword>
<dbReference type="PANTHER" id="PTHR31635:SF196">
    <property type="entry name" value="REVERSE TRANSCRIPTASE DOMAIN-CONTAINING PROTEIN-RELATED"/>
    <property type="match status" value="1"/>
</dbReference>
<dbReference type="AlphaFoldDB" id="A0AAV4JEI8"/>
<proteinExistence type="predicted"/>
<keyword evidence="2" id="KW-0548">Nucleotidyltransferase</keyword>
<dbReference type="PROSITE" id="PS50878">
    <property type="entry name" value="RT_POL"/>
    <property type="match status" value="1"/>
</dbReference>
<dbReference type="SUPFAM" id="SSF56672">
    <property type="entry name" value="DNA/RNA polymerases"/>
    <property type="match status" value="2"/>
</dbReference>
<dbReference type="InterPro" id="IPR043128">
    <property type="entry name" value="Rev_trsase/Diguanyl_cyclase"/>
</dbReference>
<comment type="caution">
    <text evidence="2">The sequence shown here is derived from an EMBL/GenBank/DDBJ whole genome shotgun (WGS) entry which is preliminary data.</text>
</comment>
<dbReference type="Gene3D" id="3.30.70.270">
    <property type="match status" value="1"/>
</dbReference>
<dbReference type="InterPro" id="IPR000477">
    <property type="entry name" value="RT_dom"/>
</dbReference>
<name>A0AAV4JEI8_9GAST</name>
<reference evidence="2 3" key="1">
    <citation type="journal article" date="2021" name="Elife">
        <title>Chloroplast acquisition without the gene transfer in kleptoplastic sea slugs, Plakobranchus ocellatus.</title>
        <authorList>
            <person name="Maeda T."/>
            <person name="Takahashi S."/>
            <person name="Yoshida T."/>
            <person name="Shimamura S."/>
            <person name="Takaki Y."/>
            <person name="Nagai Y."/>
            <person name="Toyoda A."/>
            <person name="Suzuki Y."/>
            <person name="Arimoto A."/>
            <person name="Ishii H."/>
            <person name="Satoh N."/>
            <person name="Nishiyama T."/>
            <person name="Hasebe M."/>
            <person name="Maruyama T."/>
            <person name="Minagawa J."/>
            <person name="Obokata J."/>
            <person name="Shigenobu S."/>
        </authorList>
    </citation>
    <scope>NUCLEOTIDE SEQUENCE [LARGE SCALE GENOMIC DNA]</scope>
</reference>